<dbReference type="InterPro" id="IPR033599">
    <property type="entry name" value="TAF1B/Rrn7"/>
</dbReference>
<dbReference type="GO" id="GO:0008270">
    <property type="term" value="F:zinc ion binding"/>
    <property type="evidence" value="ECO:0007669"/>
    <property type="project" value="UniProtKB-KW"/>
</dbReference>
<dbReference type="PANTHER" id="PTHR31576">
    <property type="entry name" value="TATA BOX-BINDING PROTEIN-ASSOCIATED FACTOR RNA POLYMERASE I SUBUNIT B"/>
    <property type="match status" value="1"/>
</dbReference>
<dbReference type="GO" id="GO:0001164">
    <property type="term" value="F:RNA polymerase I core promoter sequence-specific DNA binding"/>
    <property type="evidence" value="ECO:0007669"/>
    <property type="project" value="InterPro"/>
</dbReference>
<feature type="domain" description="Rrn7/TAF1B N-terminal cyclin" evidence="11">
    <location>
        <begin position="168"/>
        <end position="250"/>
    </location>
</feature>
<dbReference type="GO" id="GO:0070860">
    <property type="term" value="C:RNA polymerase I core factor complex"/>
    <property type="evidence" value="ECO:0007669"/>
    <property type="project" value="InterPro"/>
</dbReference>
<dbReference type="Pfam" id="PF20645">
    <property type="entry name" value="Rrn7_cyclin_C"/>
    <property type="match status" value="1"/>
</dbReference>
<dbReference type="InterPro" id="IPR048538">
    <property type="entry name" value="Rrn7_cyclin_C"/>
</dbReference>
<evidence type="ECO:0000256" key="3">
    <source>
        <dbReference type="ARBA" id="ARBA00022723"/>
    </source>
</evidence>
<comment type="subcellular location">
    <subcellularLocation>
        <location evidence="1">Nucleus</location>
        <location evidence="1">Nucleolus</location>
    </subcellularLocation>
</comment>
<dbReference type="InterPro" id="IPR048540">
    <property type="entry name" value="Rrn7_cyclin_N"/>
</dbReference>
<evidence type="ECO:0008006" key="14">
    <source>
        <dbReference type="Google" id="ProtNLM"/>
    </source>
</evidence>
<feature type="compositionally biased region" description="Polar residues" evidence="10">
    <location>
        <begin position="128"/>
        <end position="137"/>
    </location>
</feature>
<evidence type="ECO:0000259" key="12">
    <source>
        <dbReference type="Pfam" id="PF20645"/>
    </source>
</evidence>
<dbReference type="GO" id="GO:0042790">
    <property type="term" value="P:nucleolar large rRNA transcription by RNA polymerase I"/>
    <property type="evidence" value="ECO:0007669"/>
    <property type="project" value="TreeGrafter"/>
</dbReference>
<keyword evidence="3" id="KW-0479">Metal-binding</keyword>
<proteinExistence type="inferred from homology"/>
<evidence type="ECO:0000256" key="6">
    <source>
        <dbReference type="ARBA" id="ARBA00023015"/>
    </source>
</evidence>
<feature type="region of interest" description="Disordered" evidence="10">
    <location>
        <begin position="128"/>
        <end position="150"/>
    </location>
</feature>
<evidence type="ECO:0000259" key="11">
    <source>
        <dbReference type="Pfam" id="PF20644"/>
    </source>
</evidence>
<organism evidence="13">
    <name type="scientific">Lichtheimia ramosa</name>
    <dbReference type="NCBI Taxonomy" id="688394"/>
    <lineage>
        <taxon>Eukaryota</taxon>
        <taxon>Fungi</taxon>
        <taxon>Fungi incertae sedis</taxon>
        <taxon>Mucoromycota</taxon>
        <taxon>Mucoromycotina</taxon>
        <taxon>Mucoromycetes</taxon>
        <taxon>Mucorales</taxon>
        <taxon>Lichtheimiaceae</taxon>
        <taxon>Lichtheimia</taxon>
    </lineage>
</organism>
<evidence type="ECO:0000256" key="8">
    <source>
        <dbReference type="ARBA" id="ARBA00023163"/>
    </source>
</evidence>
<sequence length="536" mass="62525">MKVLKDQPCEQCGTTRYRETPEGGMVCKYGHLLVGWRQEEGDEFAWTGKSRNTKTTAVQEANNDTELLKGVDREAARLRIVQYGLQLVVRSLVHDMHFPAEFEYIARELWLTYVSASGIQLPHEFTEQYSNDTNNDNTKQHERHFESSSAPIEETLEDEFGLDFSDEDEGNAMNESSSSDSDMDESRSITNVKRKRRAFTADWPDLRLEDIIVFCYLTCLWMKIPVLSNDIHRWCFSYQLPYLKIMDGLPDDFVKRLDASMMSMFTTIPSHSKVVSRIRSYRRAFARHCKLLFPKANVPILIHRFLAQFYIPEQLYFGAKRIYERLNAFYTTYGYRRMPSDVIQAMACTVILVKLCYRLDDNALNPIFKDEDMPSLLPKDVWFKLVQDNLEKWRRLQKHESLQVDEAELPVVLEFLKDIGTLSAKQGRQIRSNALRQHMRTVSRESKTRKHSKDNIYMKPDPPTPDMIANAESEIGTRPVGSKYVTYKRGQGNDVFHQEYVVVVMLASYVLGMDFWKFHRYLSLCETQIHVAIKQK</sequence>
<evidence type="ECO:0000256" key="9">
    <source>
        <dbReference type="ARBA" id="ARBA00023242"/>
    </source>
</evidence>
<keyword evidence="6" id="KW-0805">Transcription regulation</keyword>
<evidence type="ECO:0000256" key="4">
    <source>
        <dbReference type="ARBA" id="ARBA00022771"/>
    </source>
</evidence>
<feature type="region of interest" description="Disordered" evidence="10">
    <location>
        <begin position="163"/>
        <end position="188"/>
    </location>
</feature>
<dbReference type="AlphaFoldDB" id="A0A077WMC0"/>
<dbReference type="EMBL" id="LK023324">
    <property type="protein sequence ID" value="CDS08293.1"/>
    <property type="molecule type" value="Genomic_DNA"/>
</dbReference>
<keyword evidence="5" id="KW-0862">Zinc</keyword>
<keyword evidence="8" id="KW-0804">Transcription</keyword>
<protein>
    <recommendedName>
        <fullName evidence="14">RRN7-type domain-containing protein</fullName>
    </recommendedName>
</protein>
<feature type="region of interest" description="Disordered" evidence="10">
    <location>
        <begin position="438"/>
        <end position="465"/>
    </location>
</feature>
<evidence type="ECO:0000256" key="7">
    <source>
        <dbReference type="ARBA" id="ARBA00023125"/>
    </source>
</evidence>
<dbReference type="OrthoDB" id="428577at2759"/>
<accession>A0A077WMC0</accession>
<gene>
    <name evidence="13" type="ORF">LRAMOSA02241</name>
</gene>
<evidence type="ECO:0000313" key="13">
    <source>
        <dbReference type="EMBL" id="CDS08293.1"/>
    </source>
</evidence>
<feature type="domain" description="Rrn7/TAF1B C-terminal cyclin" evidence="12">
    <location>
        <begin position="268"/>
        <end position="418"/>
    </location>
</feature>
<name>A0A077WMC0_9FUNG</name>
<evidence type="ECO:0000256" key="1">
    <source>
        <dbReference type="ARBA" id="ARBA00004604"/>
    </source>
</evidence>
<evidence type="ECO:0000256" key="2">
    <source>
        <dbReference type="ARBA" id="ARBA00006899"/>
    </source>
</evidence>
<reference evidence="13" key="1">
    <citation type="journal article" date="2014" name="Genome Announc.">
        <title>De novo whole-genome sequence and genome annotation of Lichtheimia ramosa.</title>
        <authorList>
            <person name="Linde J."/>
            <person name="Schwartze V."/>
            <person name="Binder U."/>
            <person name="Lass-Florl C."/>
            <person name="Voigt K."/>
            <person name="Horn F."/>
        </authorList>
    </citation>
    <scope>NUCLEOTIDE SEQUENCE</scope>
    <source>
        <strain evidence="13">JMRC FSU:6197</strain>
    </source>
</reference>
<comment type="similarity">
    <text evidence="2">Belongs to the RRN7/TAF1B family.</text>
</comment>
<evidence type="ECO:0000256" key="10">
    <source>
        <dbReference type="SAM" id="MobiDB-lite"/>
    </source>
</evidence>
<dbReference type="PANTHER" id="PTHR31576:SF2">
    <property type="entry name" value="TATA BOX-BINDING PROTEIN-ASSOCIATED FACTOR RNA POLYMERASE I SUBUNIT B"/>
    <property type="match status" value="1"/>
</dbReference>
<feature type="compositionally biased region" description="Basic residues" evidence="10">
    <location>
        <begin position="438"/>
        <end position="452"/>
    </location>
</feature>
<keyword evidence="4" id="KW-0863">Zinc-finger</keyword>
<keyword evidence="7" id="KW-0238">DNA-binding</keyword>
<dbReference type="Pfam" id="PF20644">
    <property type="entry name" value="Rrn7_cyclin_N"/>
    <property type="match status" value="1"/>
</dbReference>
<evidence type="ECO:0000256" key="5">
    <source>
        <dbReference type="ARBA" id="ARBA00022833"/>
    </source>
</evidence>
<keyword evidence="9" id="KW-0539">Nucleus</keyword>